<evidence type="ECO:0000259" key="1">
    <source>
        <dbReference type="PROSITE" id="PS51500"/>
    </source>
</evidence>
<dbReference type="GO" id="GO:0046983">
    <property type="term" value="F:protein dimerization activity"/>
    <property type="evidence" value="ECO:0007669"/>
    <property type="project" value="InterPro"/>
</dbReference>
<keyword evidence="2" id="KW-0238">DNA-binding</keyword>
<proteinExistence type="predicted"/>
<dbReference type="InterPro" id="IPR036281">
    <property type="entry name" value="SinR/SinI_dimer_dom_sf"/>
</dbReference>
<keyword evidence="3" id="KW-1185">Reference proteome</keyword>
<dbReference type="AlphaFoldDB" id="A0A850EG48"/>
<protein>
    <submittedName>
        <fullName evidence="2">DNA-binding anti-repressor SinI</fullName>
    </submittedName>
</protein>
<gene>
    <name evidence="2" type="primary">sinI</name>
    <name evidence="2" type="ORF">HPT30_08045</name>
</gene>
<dbReference type="EMBL" id="JABWCS010000199">
    <property type="protein sequence ID" value="NUU60293.1"/>
    <property type="molecule type" value="Genomic_DNA"/>
</dbReference>
<evidence type="ECO:0000313" key="2">
    <source>
        <dbReference type="EMBL" id="NUU60293.1"/>
    </source>
</evidence>
<organism evidence="2 3">
    <name type="scientific">Paenibacillus agri</name>
    <dbReference type="NCBI Taxonomy" id="2744309"/>
    <lineage>
        <taxon>Bacteria</taxon>
        <taxon>Bacillati</taxon>
        <taxon>Bacillota</taxon>
        <taxon>Bacilli</taxon>
        <taxon>Bacillales</taxon>
        <taxon>Paenibacillaceae</taxon>
        <taxon>Paenibacillus</taxon>
    </lineage>
</organism>
<name>A0A850EG48_9BACL</name>
<dbReference type="InterPro" id="IPR010981">
    <property type="entry name" value="SinR/SinI_dimer_dom"/>
</dbReference>
<dbReference type="SUPFAM" id="SSF47406">
    <property type="entry name" value="SinR repressor dimerisation domain-like"/>
    <property type="match status" value="1"/>
</dbReference>
<dbReference type="GO" id="GO:0003677">
    <property type="term" value="F:DNA binding"/>
    <property type="evidence" value="ECO:0007669"/>
    <property type="project" value="UniProtKB-KW"/>
</dbReference>
<feature type="domain" description="Sin" evidence="1">
    <location>
        <begin position="1"/>
        <end position="35"/>
    </location>
</feature>
<dbReference type="PROSITE" id="PS51500">
    <property type="entry name" value="SIN"/>
    <property type="match status" value="1"/>
</dbReference>
<comment type="caution">
    <text evidence="2">The sequence shown here is derived from an EMBL/GenBank/DDBJ whole genome shotgun (WGS) entry which is preliminary data.</text>
</comment>
<evidence type="ECO:0000313" key="3">
    <source>
        <dbReference type="Proteomes" id="UP000564806"/>
    </source>
</evidence>
<reference evidence="2" key="1">
    <citation type="submission" date="2020-06" db="EMBL/GenBank/DDBJ databases">
        <title>Paenibacillus sp. nov., isolated from soil.</title>
        <authorList>
            <person name="Seo Y.L."/>
        </authorList>
    </citation>
    <scope>NUCLEOTIDE SEQUENCE [LARGE SCALE GENOMIC DNA]</scope>
    <source>
        <strain evidence="2">JW14</strain>
    </source>
</reference>
<dbReference type="Proteomes" id="UP000564806">
    <property type="component" value="Unassembled WGS sequence"/>
</dbReference>
<dbReference type="Pfam" id="PF08671">
    <property type="entry name" value="SinI"/>
    <property type="match status" value="1"/>
</dbReference>
<accession>A0A850EG48</accession>
<sequence length="39" mass="4552">MQTVDLDLEWVYLLLSAKKAGIKAEEIRRFFNEKALKAI</sequence>
<dbReference type="GO" id="GO:0006355">
    <property type="term" value="P:regulation of DNA-templated transcription"/>
    <property type="evidence" value="ECO:0007669"/>
    <property type="project" value="InterPro"/>
</dbReference>